<dbReference type="RefSeq" id="WP_031492371.1">
    <property type="nucleotide sequence ID" value="NZ_FUXX01000019.1"/>
</dbReference>
<dbReference type="EMBL" id="FUXX01000019">
    <property type="protein sequence ID" value="SKA62547.1"/>
    <property type="molecule type" value="Genomic_DNA"/>
</dbReference>
<name>A0A1T4VC92_9GAMM</name>
<evidence type="ECO:0000259" key="1">
    <source>
        <dbReference type="Pfam" id="PF14267"/>
    </source>
</evidence>
<gene>
    <name evidence="2" type="ORF">SAMN02745213_01271</name>
</gene>
<keyword evidence="3" id="KW-1185">Reference proteome</keyword>
<accession>A0A1T4VC92</accession>
<dbReference type="Pfam" id="PF14267">
    <property type="entry name" value="DUF4357"/>
    <property type="match status" value="1"/>
</dbReference>
<feature type="domain" description="DUF4357" evidence="1">
    <location>
        <begin position="94"/>
        <end position="149"/>
    </location>
</feature>
<dbReference type="STRING" id="83771.SAMN02910357_00888"/>
<dbReference type="Proteomes" id="UP000242432">
    <property type="component" value="Unassembled WGS sequence"/>
</dbReference>
<organism evidence="2 3">
    <name type="scientific">Succinivibrio dextrinosolvens DSM 3072</name>
    <dbReference type="NCBI Taxonomy" id="1123324"/>
    <lineage>
        <taxon>Bacteria</taxon>
        <taxon>Pseudomonadati</taxon>
        <taxon>Pseudomonadota</taxon>
        <taxon>Gammaproteobacteria</taxon>
        <taxon>Aeromonadales</taxon>
        <taxon>Succinivibrionaceae</taxon>
        <taxon>Succinivibrio</taxon>
    </lineage>
</organism>
<evidence type="ECO:0000313" key="2">
    <source>
        <dbReference type="EMBL" id="SKA62547.1"/>
    </source>
</evidence>
<reference evidence="3" key="1">
    <citation type="submission" date="2017-02" db="EMBL/GenBank/DDBJ databases">
        <authorList>
            <person name="Varghese N."/>
            <person name="Submissions S."/>
        </authorList>
    </citation>
    <scope>NUCLEOTIDE SEQUENCE [LARGE SCALE GENOMIC DNA]</scope>
    <source>
        <strain evidence="3">DSM 3072</strain>
    </source>
</reference>
<evidence type="ECO:0000313" key="3">
    <source>
        <dbReference type="Proteomes" id="UP000242432"/>
    </source>
</evidence>
<proteinExistence type="predicted"/>
<dbReference type="InterPro" id="IPR025579">
    <property type="entry name" value="DUF4357"/>
</dbReference>
<dbReference type="AlphaFoldDB" id="A0A1T4VC92"/>
<protein>
    <recommendedName>
        <fullName evidence="1">DUF4357 domain-containing protein</fullName>
    </recommendedName>
</protein>
<sequence>MAEKEVSFITDLHGKKTHAILPINVYNQLIALRELIKNTAPLGAHEIYTFSIRNISAKGYPEGTRSKPHFVVLKGSQAVLQPVDSVPQNISNIREDLLSDGTLELDPINNCFVFAKDLKFQSASAAAAIVAGNVRNGLDVWINREGFTLKESGYGLKKTKRAK</sequence>